<comment type="subcellular location">
    <subcellularLocation>
        <location evidence="1">Membrane</location>
        <topology evidence="1">Multi-pass membrane protein</topology>
    </subcellularLocation>
</comment>
<comment type="caution">
    <text evidence="9">The sequence shown here is derived from an EMBL/GenBank/DDBJ whole genome shotgun (WGS) entry which is preliminary data.</text>
</comment>
<name>A0A6G4U993_9ACTN</name>
<keyword evidence="6 7" id="KW-0472">Membrane</keyword>
<dbReference type="EMBL" id="JAAKZV010000232">
    <property type="protein sequence ID" value="NGN68799.1"/>
    <property type="molecule type" value="Genomic_DNA"/>
</dbReference>
<dbReference type="GO" id="GO:0006508">
    <property type="term" value="P:proteolysis"/>
    <property type="evidence" value="ECO:0007669"/>
    <property type="project" value="UniProtKB-KW"/>
</dbReference>
<evidence type="ECO:0000256" key="3">
    <source>
        <dbReference type="ARBA" id="ARBA00022692"/>
    </source>
</evidence>
<evidence type="ECO:0000256" key="2">
    <source>
        <dbReference type="ARBA" id="ARBA00009045"/>
    </source>
</evidence>
<dbReference type="RefSeq" id="WP_165243086.1">
    <property type="nucleotide sequence ID" value="NZ_JAAKZV010000232.1"/>
</dbReference>
<evidence type="ECO:0000256" key="6">
    <source>
        <dbReference type="ARBA" id="ARBA00023136"/>
    </source>
</evidence>
<feature type="transmembrane region" description="Helical" evidence="7">
    <location>
        <begin position="185"/>
        <end position="203"/>
    </location>
</feature>
<keyword evidence="10" id="KW-1185">Reference proteome</keyword>
<dbReference type="AlphaFoldDB" id="A0A6G4U993"/>
<evidence type="ECO:0000259" key="8">
    <source>
        <dbReference type="Pfam" id="PF01694"/>
    </source>
</evidence>
<evidence type="ECO:0000256" key="4">
    <source>
        <dbReference type="ARBA" id="ARBA00022801"/>
    </source>
</evidence>
<keyword evidence="4" id="KW-0378">Hydrolase</keyword>
<dbReference type="InterPro" id="IPR022764">
    <property type="entry name" value="Peptidase_S54_rhomboid_dom"/>
</dbReference>
<keyword evidence="9" id="KW-0645">Protease</keyword>
<dbReference type="GO" id="GO:0016020">
    <property type="term" value="C:membrane"/>
    <property type="evidence" value="ECO:0007669"/>
    <property type="project" value="UniProtKB-SubCell"/>
</dbReference>
<proteinExistence type="inferred from homology"/>
<gene>
    <name evidence="9" type="ORF">G5C51_33520</name>
</gene>
<protein>
    <submittedName>
        <fullName evidence="9">Rhomboid family intramembrane serine protease</fullName>
    </submittedName>
</protein>
<organism evidence="9 10">
    <name type="scientific">Streptomyces coryli</name>
    <dbReference type="NCBI Taxonomy" id="1128680"/>
    <lineage>
        <taxon>Bacteria</taxon>
        <taxon>Bacillati</taxon>
        <taxon>Actinomycetota</taxon>
        <taxon>Actinomycetes</taxon>
        <taxon>Kitasatosporales</taxon>
        <taxon>Streptomycetaceae</taxon>
        <taxon>Streptomyces</taxon>
    </lineage>
</organism>
<keyword evidence="3 7" id="KW-0812">Transmembrane</keyword>
<evidence type="ECO:0000256" key="7">
    <source>
        <dbReference type="SAM" id="Phobius"/>
    </source>
</evidence>
<dbReference type="Pfam" id="PF01694">
    <property type="entry name" value="Rhomboid"/>
    <property type="match status" value="1"/>
</dbReference>
<evidence type="ECO:0000256" key="5">
    <source>
        <dbReference type="ARBA" id="ARBA00022989"/>
    </source>
</evidence>
<evidence type="ECO:0000313" key="9">
    <source>
        <dbReference type="EMBL" id="NGN68799.1"/>
    </source>
</evidence>
<dbReference type="PANTHER" id="PTHR43731:SF14">
    <property type="entry name" value="PRESENILIN-ASSOCIATED RHOMBOID-LIKE PROTEIN, MITOCHONDRIAL"/>
    <property type="match status" value="1"/>
</dbReference>
<keyword evidence="5 7" id="KW-1133">Transmembrane helix</keyword>
<feature type="domain" description="Peptidase S54 rhomboid" evidence="8">
    <location>
        <begin position="138"/>
        <end position="272"/>
    </location>
</feature>
<feature type="transmembrane region" description="Helical" evidence="7">
    <location>
        <begin position="74"/>
        <end position="93"/>
    </location>
</feature>
<dbReference type="InterPro" id="IPR050925">
    <property type="entry name" value="Rhomboid_protease_S54"/>
</dbReference>
<feature type="transmembrane region" description="Helical" evidence="7">
    <location>
        <begin position="281"/>
        <end position="300"/>
    </location>
</feature>
<feature type="transmembrane region" description="Helical" evidence="7">
    <location>
        <begin position="235"/>
        <end position="251"/>
    </location>
</feature>
<dbReference type="Proteomes" id="UP000481583">
    <property type="component" value="Unassembled WGS sequence"/>
</dbReference>
<accession>A0A6G4U993</accession>
<feature type="transmembrane region" description="Helical" evidence="7">
    <location>
        <begin position="156"/>
        <end position="173"/>
    </location>
</feature>
<dbReference type="Gene3D" id="1.20.1540.10">
    <property type="entry name" value="Rhomboid-like"/>
    <property type="match status" value="1"/>
</dbReference>
<evidence type="ECO:0000256" key="1">
    <source>
        <dbReference type="ARBA" id="ARBA00004141"/>
    </source>
</evidence>
<dbReference type="PANTHER" id="PTHR43731">
    <property type="entry name" value="RHOMBOID PROTEASE"/>
    <property type="match status" value="1"/>
</dbReference>
<comment type="similarity">
    <text evidence="2">Belongs to the peptidase S54 family.</text>
</comment>
<dbReference type="SUPFAM" id="SSF144091">
    <property type="entry name" value="Rhomboid-like"/>
    <property type="match status" value="1"/>
</dbReference>
<feature type="transmembrane region" description="Helical" evidence="7">
    <location>
        <begin position="209"/>
        <end position="226"/>
    </location>
</feature>
<sequence length="305" mass="33308">MEATPNEQAASTPTTCYRHPDRETHVRCTRCDRYICPDCMREAAVGFQCPECVNEGNREVRQARTAFGGTLRQNFVPVVTYTLIALNVLAYIAQATLGDEFTNRFDNLGRGLMAPNGDLYNDTGMPIPGLEQVGVAYGEWWRLLTSAFLHQPPTSGIGPLHLLMNMYMLWMLGRVVEQGLGRSRYLALYLISAIGGSVLGYVISPDQPALGASGAIFGLIGAYYLMTRRLGRPDTQFLITGLLWLVISAGFTSWEGHLGGLLAGGATAFVFAYTPQHHRKILHIAGPAVVLVVLIATTLIKTSTL</sequence>
<evidence type="ECO:0000313" key="10">
    <source>
        <dbReference type="Proteomes" id="UP000481583"/>
    </source>
</evidence>
<reference evidence="9 10" key="1">
    <citation type="submission" date="2020-02" db="EMBL/GenBank/DDBJ databases">
        <title>Whole-genome analyses of novel actinobacteria.</title>
        <authorList>
            <person name="Sahin N."/>
        </authorList>
    </citation>
    <scope>NUCLEOTIDE SEQUENCE [LARGE SCALE GENOMIC DNA]</scope>
    <source>
        <strain evidence="9 10">A7024</strain>
    </source>
</reference>
<dbReference type="GO" id="GO:0004252">
    <property type="term" value="F:serine-type endopeptidase activity"/>
    <property type="evidence" value="ECO:0007669"/>
    <property type="project" value="InterPro"/>
</dbReference>
<dbReference type="InterPro" id="IPR035952">
    <property type="entry name" value="Rhomboid-like_sf"/>
</dbReference>